<name>A0ABV4XCQ1_9CYAN</name>
<reference evidence="2 3" key="1">
    <citation type="submission" date="2024-09" db="EMBL/GenBank/DDBJ databases">
        <title>Floridaenema gen nov. (Aerosakkonemataceae, Aerosakkonematales ord. nov., Cyanobacteria) from benthic tropical and subtropical fresh waters, with the description of four new species.</title>
        <authorList>
            <person name="Moretto J.A."/>
            <person name="Berthold D.E."/>
            <person name="Lefler F.W."/>
            <person name="Huang I.-S."/>
            <person name="Laughinghouse H. IV."/>
        </authorList>
    </citation>
    <scope>NUCLEOTIDE SEQUENCE [LARGE SCALE GENOMIC DNA]</scope>
    <source>
        <strain evidence="2 3">BLCC-F46</strain>
    </source>
</reference>
<dbReference type="SMART" id="SM00260">
    <property type="entry name" value="CheW"/>
    <property type="match status" value="1"/>
</dbReference>
<accession>A0ABV4XCQ1</accession>
<keyword evidence="3" id="KW-1185">Reference proteome</keyword>
<evidence type="ECO:0000313" key="2">
    <source>
        <dbReference type="EMBL" id="MFB2880562.1"/>
    </source>
</evidence>
<dbReference type="InterPro" id="IPR002545">
    <property type="entry name" value="CheW-lke_dom"/>
</dbReference>
<organism evidence="2 3">
    <name type="scientific">Floridaenema aerugineum BLCC-F46</name>
    <dbReference type="NCBI Taxonomy" id="3153654"/>
    <lineage>
        <taxon>Bacteria</taxon>
        <taxon>Bacillati</taxon>
        <taxon>Cyanobacteriota</taxon>
        <taxon>Cyanophyceae</taxon>
        <taxon>Oscillatoriophycideae</taxon>
        <taxon>Aerosakkonematales</taxon>
        <taxon>Aerosakkonemataceae</taxon>
        <taxon>Floridanema</taxon>
        <taxon>Floridanema aerugineum</taxon>
    </lineage>
</organism>
<dbReference type="Proteomes" id="UP001576774">
    <property type="component" value="Unassembled WGS sequence"/>
</dbReference>
<protein>
    <submittedName>
        <fullName evidence="2">Chemotaxis protein CheW</fullName>
    </submittedName>
</protein>
<evidence type="ECO:0000259" key="1">
    <source>
        <dbReference type="PROSITE" id="PS50851"/>
    </source>
</evidence>
<dbReference type="Pfam" id="PF01584">
    <property type="entry name" value="CheW"/>
    <property type="match status" value="1"/>
</dbReference>
<evidence type="ECO:0000313" key="3">
    <source>
        <dbReference type="Proteomes" id="UP001576774"/>
    </source>
</evidence>
<gene>
    <name evidence="2" type="ORF">ACE1CC_27250</name>
</gene>
<dbReference type="PANTHER" id="PTHR22617:SF43">
    <property type="entry name" value="PROTEIN PILI"/>
    <property type="match status" value="1"/>
</dbReference>
<dbReference type="InterPro" id="IPR036061">
    <property type="entry name" value="CheW-like_dom_sf"/>
</dbReference>
<sequence length="156" mass="17410">MLILIFHIGNSLYAIDSSHVIEVIPRVTYREVPYVPKYVAGLFNYRGAIVPVIDLCQLIRGTPSKPYLSTRVIMVSYPGKDDQLQYIGLMAERVIKTINKPDIEFVSSGIQANKAAYLGGMVMDEKGMIQRIDLDRLFADLKPIRFLGAGNDSSSN</sequence>
<dbReference type="EMBL" id="JBHFNQ010000206">
    <property type="protein sequence ID" value="MFB2880562.1"/>
    <property type="molecule type" value="Genomic_DNA"/>
</dbReference>
<comment type="caution">
    <text evidence="2">The sequence shown here is derived from an EMBL/GenBank/DDBJ whole genome shotgun (WGS) entry which is preliminary data.</text>
</comment>
<dbReference type="Gene3D" id="2.40.50.180">
    <property type="entry name" value="CheA-289, Domain 4"/>
    <property type="match status" value="1"/>
</dbReference>
<dbReference type="Gene3D" id="2.30.30.40">
    <property type="entry name" value="SH3 Domains"/>
    <property type="match status" value="1"/>
</dbReference>
<dbReference type="RefSeq" id="WP_413273574.1">
    <property type="nucleotide sequence ID" value="NZ_JBHFNQ010000206.1"/>
</dbReference>
<dbReference type="PANTHER" id="PTHR22617">
    <property type="entry name" value="CHEMOTAXIS SENSOR HISTIDINE KINASE-RELATED"/>
    <property type="match status" value="1"/>
</dbReference>
<dbReference type="SUPFAM" id="SSF50341">
    <property type="entry name" value="CheW-like"/>
    <property type="match status" value="1"/>
</dbReference>
<proteinExistence type="predicted"/>
<dbReference type="InterPro" id="IPR039315">
    <property type="entry name" value="CheW"/>
</dbReference>
<feature type="domain" description="CheW-like" evidence="1">
    <location>
        <begin position="1"/>
        <end position="143"/>
    </location>
</feature>
<dbReference type="PROSITE" id="PS50851">
    <property type="entry name" value="CHEW"/>
    <property type="match status" value="1"/>
</dbReference>